<accession>A0AAN9JWN4</accession>
<sequence length="109" mass="12766">MSFNRHPPGIHEGFEELREQRHDSSRNSEIEIVLLFLETFVGFLILLTLNLRQKRKIHFEGSCRGSQYKQYADCIEVSHTVSFPRTRNLHERHVTSHLNLIGDYLCSNA</sequence>
<feature type="transmembrane region" description="Helical" evidence="2">
    <location>
        <begin position="32"/>
        <end position="51"/>
    </location>
</feature>
<keyword evidence="2" id="KW-0472">Membrane</keyword>
<evidence type="ECO:0000313" key="3">
    <source>
        <dbReference type="EMBL" id="KAK7306293.1"/>
    </source>
</evidence>
<proteinExistence type="predicted"/>
<comment type="caution">
    <text evidence="3">The sequence shown here is derived from an EMBL/GenBank/DDBJ whole genome shotgun (WGS) entry which is preliminary data.</text>
</comment>
<evidence type="ECO:0000313" key="4">
    <source>
        <dbReference type="Proteomes" id="UP001367508"/>
    </source>
</evidence>
<evidence type="ECO:0000256" key="2">
    <source>
        <dbReference type="SAM" id="Phobius"/>
    </source>
</evidence>
<organism evidence="3 4">
    <name type="scientific">Canavalia gladiata</name>
    <name type="common">Sword bean</name>
    <name type="synonym">Dolichos gladiatus</name>
    <dbReference type="NCBI Taxonomy" id="3824"/>
    <lineage>
        <taxon>Eukaryota</taxon>
        <taxon>Viridiplantae</taxon>
        <taxon>Streptophyta</taxon>
        <taxon>Embryophyta</taxon>
        <taxon>Tracheophyta</taxon>
        <taxon>Spermatophyta</taxon>
        <taxon>Magnoliopsida</taxon>
        <taxon>eudicotyledons</taxon>
        <taxon>Gunneridae</taxon>
        <taxon>Pentapetalae</taxon>
        <taxon>rosids</taxon>
        <taxon>fabids</taxon>
        <taxon>Fabales</taxon>
        <taxon>Fabaceae</taxon>
        <taxon>Papilionoideae</taxon>
        <taxon>50 kb inversion clade</taxon>
        <taxon>NPAAA clade</taxon>
        <taxon>indigoferoid/millettioid clade</taxon>
        <taxon>Phaseoleae</taxon>
        <taxon>Canavalia</taxon>
    </lineage>
</organism>
<dbReference type="EMBL" id="JAYMYQ010000011">
    <property type="protein sequence ID" value="KAK7306293.1"/>
    <property type="molecule type" value="Genomic_DNA"/>
</dbReference>
<dbReference type="Proteomes" id="UP001367508">
    <property type="component" value="Unassembled WGS sequence"/>
</dbReference>
<keyword evidence="2" id="KW-1133">Transmembrane helix</keyword>
<evidence type="ECO:0000256" key="1">
    <source>
        <dbReference type="SAM" id="MobiDB-lite"/>
    </source>
</evidence>
<dbReference type="AlphaFoldDB" id="A0AAN9JWN4"/>
<gene>
    <name evidence="3" type="ORF">VNO77_44220</name>
</gene>
<keyword evidence="4" id="KW-1185">Reference proteome</keyword>
<reference evidence="3 4" key="1">
    <citation type="submission" date="2024-01" db="EMBL/GenBank/DDBJ databases">
        <title>The genomes of 5 underutilized Papilionoideae crops provide insights into root nodulation and disease resistanc.</title>
        <authorList>
            <person name="Jiang F."/>
        </authorList>
    </citation>
    <scope>NUCLEOTIDE SEQUENCE [LARGE SCALE GENOMIC DNA]</scope>
    <source>
        <strain evidence="3">LVBAO_FW01</strain>
        <tissue evidence="3">Leaves</tissue>
    </source>
</reference>
<protein>
    <submittedName>
        <fullName evidence="3">Uncharacterized protein</fullName>
    </submittedName>
</protein>
<feature type="region of interest" description="Disordered" evidence="1">
    <location>
        <begin position="1"/>
        <end position="23"/>
    </location>
</feature>
<keyword evidence="2" id="KW-0812">Transmembrane</keyword>
<feature type="compositionally biased region" description="Basic and acidic residues" evidence="1">
    <location>
        <begin position="12"/>
        <end position="23"/>
    </location>
</feature>
<name>A0AAN9JWN4_CANGL</name>